<gene>
    <name evidence="2" type="ORF">GCM10011583_46180</name>
</gene>
<keyword evidence="3" id="KW-1185">Reference proteome</keyword>
<evidence type="ECO:0000313" key="3">
    <source>
        <dbReference type="Proteomes" id="UP000660265"/>
    </source>
</evidence>
<dbReference type="Proteomes" id="UP000660265">
    <property type="component" value="Unassembled WGS sequence"/>
</dbReference>
<proteinExistence type="predicted"/>
<protein>
    <submittedName>
        <fullName evidence="2">Uncharacterized protein</fullName>
    </submittedName>
</protein>
<organism evidence="2 3">
    <name type="scientific">Streptomyces camponoticapitis</name>
    <dbReference type="NCBI Taxonomy" id="1616125"/>
    <lineage>
        <taxon>Bacteria</taxon>
        <taxon>Bacillati</taxon>
        <taxon>Actinomycetota</taxon>
        <taxon>Actinomycetes</taxon>
        <taxon>Kitasatosporales</taxon>
        <taxon>Streptomycetaceae</taxon>
        <taxon>Streptomyces</taxon>
    </lineage>
</organism>
<feature type="compositionally biased region" description="Basic and acidic residues" evidence="1">
    <location>
        <begin position="29"/>
        <end position="38"/>
    </location>
</feature>
<name>A0ABQ2EFF1_9ACTN</name>
<feature type="compositionally biased region" description="Acidic residues" evidence="1">
    <location>
        <begin position="104"/>
        <end position="113"/>
    </location>
</feature>
<feature type="compositionally biased region" description="Acidic residues" evidence="1">
    <location>
        <begin position="45"/>
        <end position="55"/>
    </location>
</feature>
<dbReference type="EMBL" id="BMMV01000015">
    <property type="protein sequence ID" value="GGK08867.1"/>
    <property type="molecule type" value="Genomic_DNA"/>
</dbReference>
<comment type="caution">
    <text evidence="2">The sequence shown here is derived from an EMBL/GenBank/DDBJ whole genome shotgun (WGS) entry which is preliminary data.</text>
</comment>
<sequence length="203" mass="21753">MERIDPIIQPVPAAGTDPGYIPGLMAPRLVEEADDAAKDVPPGATDEETAEEPTEGAEASRAATADESGPTDVEADSTSDAGTGDKADDADDANGAVSFKKDASDDDADEDGPVFDVSDRRASMTADRTGVRLRLDETEAEFGWDEIGAVEIETPRFTRRFTVTLHTTGRRHYQSEVDAPSRSSLKKWTADLDAVLDAYFEEA</sequence>
<reference evidence="3" key="1">
    <citation type="journal article" date="2019" name="Int. J. Syst. Evol. Microbiol.">
        <title>The Global Catalogue of Microorganisms (GCM) 10K type strain sequencing project: providing services to taxonomists for standard genome sequencing and annotation.</title>
        <authorList>
            <consortium name="The Broad Institute Genomics Platform"/>
            <consortium name="The Broad Institute Genome Sequencing Center for Infectious Disease"/>
            <person name="Wu L."/>
            <person name="Ma J."/>
        </authorList>
    </citation>
    <scope>NUCLEOTIDE SEQUENCE [LARGE SCALE GENOMIC DNA]</scope>
    <source>
        <strain evidence="3">CGMCC 4.7275</strain>
    </source>
</reference>
<accession>A0ABQ2EFF1</accession>
<evidence type="ECO:0000313" key="2">
    <source>
        <dbReference type="EMBL" id="GGK08867.1"/>
    </source>
</evidence>
<dbReference type="RefSeq" id="WP_189109433.1">
    <property type="nucleotide sequence ID" value="NZ_BMMV01000015.1"/>
</dbReference>
<evidence type="ECO:0000256" key="1">
    <source>
        <dbReference type="SAM" id="MobiDB-lite"/>
    </source>
</evidence>
<feature type="region of interest" description="Disordered" evidence="1">
    <location>
        <begin position="1"/>
        <end position="128"/>
    </location>
</feature>